<dbReference type="OrthoDB" id="159632at2"/>
<dbReference type="PROSITE" id="PS01124">
    <property type="entry name" value="HTH_ARAC_FAMILY_2"/>
    <property type="match status" value="1"/>
</dbReference>
<keyword evidence="12" id="KW-1185">Reference proteome</keyword>
<keyword evidence="4" id="KW-0902">Two-component regulatory system</keyword>
<dbReference type="RefSeq" id="WP_132417971.1">
    <property type="nucleotide sequence ID" value="NZ_SKFG01000009.1"/>
</dbReference>
<accession>A0A4R4EE98</accession>
<dbReference type="PROSITE" id="PS50110">
    <property type="entry name" value="RESPONSE_REGULATORY"/>
    <property type="match status" value="1"/>
</dbReference>
<comment type="caution">
    <text evidence="11">The sequence shown here is derived from an EMBL/GenBank/DDBJ whole genome shotgun (WGS) entry which is preliminary data.</text>
</comment>
<dbReference type="EMBL" id="SKFG01000009">
    <property type="protein sequence ID" value="TCZ77400.1"/>
    <property type="molecule type" value="Genomic_DNA"/>
</dbReference>
<dbReference type="InterPro" id="IPR001789">
    <property type="entry name" value="Sig_transdc_resp-reg_receiver"/>
</dbReference>
<protein>
    <submittedName>
        <fullName evidence="11">Response regulator</fullName>
    </submittedName>
</protein>
<dbReference type="Gene3D" id="1.10.10.60">
    <property type="entry name" value="Homeodomain-like"/>
    <property type="match status" value="2"/>
</dbReference>
<dbReference type="PROSITE" id="PS00041">
    <property type="entry name" value="HTH_ARAC_FAMILY_1"/>
    <property type="match status" value="1"/>
</dbReference>
<dbReference type="PRINTS" id="PR00032">
    <property type="entry name" value="HTHARAC"/>
</dbReference>
<keyword evidence="2" id="KW-0963">Cytoplasm</keyword>
<name>A0A4R4EE98_9BACL</name>
<dbReference type="CDD" id="cd17536">
    <property type="entry name" value="REC_YesN-like"/>
    <property type="match status" value="1"/>
</dbReference>
<keyword evidence="3 8" id="KW-0597">Phosphoprotein</keyword>
<dbReference type="InterPro" id="IPR018062">
    <property type="entry name" value="HTH_AraC-typ_CS"/>
</dbReference>
<evidence type="ECO:0000256" key="7">
    <source>
        <dbReference type="ARBA" id="ARBA00023163"/>
    </source>
</evidence>
<dbReference type="Gene3D" id="3.40.50.2300">
    <property type="match status" value="1"/>
</dbReference>
<evidence type="ECO:0000259" key="10">
    <source>
        <dbReference type="PROSITE" id="PS50110"/>
    </source>
</evidence>
<dbReference type="SUPFAM" id="SSF46689">
    <property type="entry name" value="Homeodomain-like"/>
    <property type="match status" value="2"/>
</dbReference>
<evidence type="ECO:0000256" key="2">
    <source>
        <dbReference type="ARBA" id="ARBA00022490"/>
    </source>
</evidence>
<proteinExistence type="predicted"/>
<sequence>MRTLIIDDESHVRETIRFLIPWEDYGIQQVLEASSGEEAMRIIAEEKPQIVFTDIRMPGMSGIELLQWIRENRPTTKVIVVSGYDDYQYMRSVLQYGGFDYILKPIDAEELTQIFGKAVACWHKEEEERSQSKEIRQKANQLKPVLADKLLSQLIIEPAKSTTEFTAATKLLKEDYSLNPDIKECRIAVIGWEIIDVRLRSRFVNAMDLLRFAVTNICNEIVQREQIGIAFQNWNHHHDTVLLFYDRLQETEGLLCQIEKDLNTALGGFFFIGLGLTHVFPDKLTQSYLEAQSALRQRDLMNHISYIHVYNAEVNNPFTHSLSYYEDKLYLALQQGSLQSIQATLKEWALEAEQASLLNVNHLEMWWQEFVIMQSKWMKQAGIGIDQLRLSKNNDLAFQLPLNEWGEAELGLWIPRMGRILLETAQLLKRSKPANLMQEIERYIRVHYAEELKLHQLAEQFHISASHLSRTFKQQFGENVTDYIVRLRISRAKLLLMNDEHKISSIANLVGYQDEKYFSKAFKQYEGVSPKQFRSAHKK</sequence>
<keyword evidence="5" id="KW-0805">Transcription regulation</keyword>
<feature type="domain" description="Response regulatory" evidence="10">
    <location>
        <begin position="2"/>
        <end position="119"/>
    </location>
</feature>
<feature type="modified residue" description="4-aspartylphosphate" evidence="8">
    <location>
        <position position="54"/>
    </location>
</feature>
<gene>
    <name evidence="11" type="ORF">E0485_10400</name>
</gene>
<dbReference type="InterPro" id="IPR018060">
    <property type="entry name" value="HTH_AraC"/>
</dbReference>
<evidence type="ECO:0000256" key="6">
    <source>
        <dbReference type="ARBA" id="ARBA00023125"/>
    </source>
</evidence>
<dbReference type="GO" id="GO:0000160">
    <property type="term" value="P:phosphorelay signal transduction system"/>
    <property type="evidence" value="ECO:0007669"/>
    <property type="project" value="UniProtKB-KW"/>
</dbReference>
<dbReference type="GO" id="GO:0005737">
    <property type="term" value="C:cytoplasm"/>
    <property type="evidence" value="ECO:0007669"/>
    <property type="project" value="UniProtKB-SubCell"/>
</dbReference>
<dbReference type="Pfam" id="PF12833">
    <property type="entry name" value="HTH_18"/>
    <property type="match status" value="1"/>
</dbReference>
<evidence type="ECO:0000256" key="5">
    <source>
        <dbReference type="ARBA" id="ARBA00023015"/>
    </source>
</evidence>
<dbReference type="PANTHER" id="PTHR42713">
    <property type="entry name" value="HISTIDINE KINASE-RELATED"/>
    <property type="match status" value="1"/>
</dbReference>
<dbReference type="InterPro" id="IPR051552">
    <property type="entry name" value="HptR"/>
</dbReference>
<evidence type="ECO:0000256" key="8">
    <source>
        <dbReference type="PROSITE-ProRule" id="PRU00169"/>
    </source>
</evidence>
<evidence type="ECO:0000256" key="1">
    <source>
        <dbReference type="ARBA" id="ARBA00004496"/>
    </source>
</evidence>
<dbReference type="SUPFAM" id="SSF52172">
    <property type="entry name" value="CheY-like"/>
    <property type="match status" value="1"/>
</dbReference>
<dbReference type="InterPro" id="IPR011006">
    <property type="entry name" value="CheY-like_superfamily"/>
</dbReference>
<evidence type="ECO:0000313" key="12">
    <source>
        <dbReference type="Proteomes" id="UP000295418"/>
    </source>
</evidence>
<dbReference type="SMART" id="SM00448">
    <property type="entry name" value="REC"/>
    <property type="match status" value="1"/>
</dbReference>
<keyword evidence="6" id="KW-0238">DNA-binding</keyword>
<dbReference type="Proteomes" id="UP000295418">
    <property type="component" value="Unassembled WGS sequence"/>
</dbReference>
<reference evidence="11 12" key="1">
    <citation type="submission" date="2019-03" db="EMBL/GenBank/DDBJ databases">
        <authorList>
            <person name="Kim M.K.M."/>
        </authorList>
    </citation>
    <scope>NUCLEOTIDE SEQUENCE [LARGE SCALE GENOMIC DNA]</scope>
    <source>
        <strain evidence="11 12">18JY21-1</strain>
    </source>
</reference>
<dbReference type="GO" id="GO:0003700">
    <property type="term" value="F:DNA-binding transcription factor activity"/>
    <property type="evidence" value="ECO:0007669"/>
    <property type="project" value="InterPro"/>
</dbReference>
<dbReference type="Pfam" id="PF00072">
    <property type="entry name" value="Response_reg"/>
    <property type="match status" value="1"/>
</dbReference>
<feature type="domain" description="HTH araC/xylS-type" evidence="9">
    <location>
        <begin position="438"/>
        <end position="536"/>
    </location>
</feature>
<dbReference type="SMART" id="SM00342">
    <property type="entry name" value="HTH_ARAC"/>
    <property type="match status" value="1"/>
</dbReference>
<dbReference type="InterPro" id="IPR020449">
    <property type="entry name" value="Tscrpt_reg_AraC-type_HTH"/>
</dbReference>
<comment type="subcellular location">
    <subcellularLocation>
        <location evidence="1">Cytoplasm</location>
    </subcellularLocation>
</comment>
<dbReference type="InterPro" id="IPR009057">
    <property type="entry name" value="Homeodomain-like_sf"/>
</dbReference>
<keyword evidence="7" id="KW-0804">Transcription</keyword>
<evidence type="ECO:0000256" key="4">
    <source>
        <dbReference type="ARBA" id="ARBA00023012"/>
    </source>
</evidence>
<evidence type="ECO:0000256" key="3">
    <source>
        <dbReference type="ARBA" id="ARBA00022553"/>
    </source>
</evidence>
<dbReference type="AlphaFoldDB" id="A0A4R4EE98"/>
<dbReference type="PANTHER" id="PTHR42713:SF3">
    <property type="entry name" value="TRANSCRIPTIONAL REGULATORY PROTEIN HPTR"/>
    <property type="match status" value="1"/>
</dbReference>
<organism evidence="11 12">
    <name type="scientific">Paenibacillus albiflavus</name>
    <dbReference type="NCBI Taxonomy" id="2545760"/>
    <lineage>
        <taxon>Bacteria</taxon>
        <taxon>Bacillati</taxon>
        <taxon>Bacillota</taxon>
        <taxon>Bacilli</taxon>
        <taxon>Bacillales</taxon>
        <taxon>Paenibacillaceae</taxon>
        <taxon>Paenibacillus</taxon>
    </lineage>
</organism>
<evidence type="ECO:0000313" key="11">
    <source>
        <dbReference type="EMBL" id="TCZ77400.1"/>
    </source>
</evidence>
<dbReference type="GO" id="GO:0043565">
    <property type="term" value="F:sequence-specific DNA binding"/>
    <property type="evidence" value="ECO:0007669"/>
    <property type="project" value="InterPro"/>
</dbReference>
<evidence type="ECO:0000259" key="9">
    <source>
        <dbReference type="PROSITE" id="PS01124"/>
    </source>
</evidence>